<feature type="compositionally biased region" description="Acidic residues" evidence="6">
    <location>
        <begin position="236"/>
        <end position="246"/>
    </location>
</feature>
<feature type="region of interest" description="Disordered" evidence="6">
    <location>
        <begin position="221"/>
        <end position="246"/>
    </location>
</feature>
<keyword evidence="5" id="KW-0408">Iron</keyword>
<protein>
    <recommendedName>
        <fullName evidence="7">Prolyl 4-hydroxylase alpha subunit domain-containing protein</fullName>
    </recommendedName>
</protein>
<dbReference type="InterPro" id="IPR045054">
    <property type="entry name" value="P4HA-like"/>
</dbReference>
<evidence type="ECO:0000256" key="5">
    <source>
        <dbReference type="ARBA" id="ARBA00023004"/>
    </source>
</evidence>
<evidence type="ECO:0000313" key="9">
    <source>
        <dbReference type="Proteomes" id="UP000777438"/>
    </source>
</evidence>
<evidence type="ECO:0000313" key="8">
    <source>
        <dbReference type="EMBL" id="KAH6890409.1"/>
    </source>
</evidence>
<dbReference type="GO" id="GO:0005506">
    <property type="term" value="F:iron ion binding"/>
    <property type="evidence" value="ECO:0007669"/>
    <property type="project" value="InterPro"/>
</dbReference>
<reference evidence="8 9" key="1">
    <citation type="journal article" date="2021" name="Nat. Commun.">
        <title>Genetic determinants of endophytism in the Arabidopsis root mycobiome.</title>
        <authorList>
            <person name="Mesny F."/>
            <person name="Miyauchi S."/>
            <person name="Thiergart T."/>
            <person name="Pickel B."/>
            <person name="Atanasova L."/>
            <person name="Karlsson M."/>
            <person name="Huettel B."/>
            <person name="Barry K.W."/>
            <person name="Haridas S."/>
            <person name="Chen C."/>
            <person name="Bauer D."/>
            <person name="Andreopoulos W."/>
            <person name="Pangilinan J."/>
            <person name="LaButti K."/>
            <person name="Riley R."/>
            <person name="Lipzen A."/>
            <person name="Clum A."/>
            <person name="Drula E."/>
            <person name="Henrissat B."/>
            <person name="Kohler A."/>
            <person name="Grigoriev I.V."/>
            <person name="Martin F.M."/>
            <person name="Hacquard S."/>
        </authorList>
    </citation>
    <scope>NUCLEOTIDE SEQUENCE [LARGE SCALE GENOMIC DNA]</scope>
    <source>
        <strain evidence="8 9">MPI-CAGE-CH-0241</strain>
    </source>
</reference>
<keyword evidence="3" id="KW-0223">Dioxygenase</keyword>
<evidence type="ECO:0000256" key="6">
    <source>
        <dbReference type="SAM" id="MobiDB-lite"/>
    </source>
</evidence>
<dbReference type="PANTHER" id="PTHR10869:SF246">
    <property type="entry name" value="TRANSMEMBRANE PROLYL 4-HYDROXYLASE"/>
    <property type="match status" value="1"/>
</dbReference>
<evidence type="ECO:0000259" key="7">
    <source>
        <dbReference type="SMART" id="SM00702"/>
    </source>
</evidence>
<gene>
    <name evidence="8" type="ORF">B0T10DRAFT_560917</name>
</gene>
<keyword evidence="4" id="KW-0560">Oxidoreductase</keyword>
<comment type="caution">
    <text evidence="8">The sequence shown here is derived from an EMBL/GenBank/DDBJ whole genome shotgun (WGS) entry which is preliminary data.</text>
</comment>
<keyword evidence="2" id="KW-0479">Metal-binding</keyword>
<dbReference type="GO" id="GO:0005783">
    <property type="term" value="C:endoplasmic reticulum"/>
    <property type="evidence" value="ECO:0007669"/>
    <property type="project" value="TreeGrafter"/>
</dbReference>
<dbReference type="GO" id="GO:0004656">
    <property type="term" value="F:procollagen-proline 4-dioxygenase activity"/>
    <property type="evidence" value="ECO:0007669"/>
    <property type="project" value="TreeGrafter"/>
</dbReference>
<feature type="compositionally biased region" description="Basic and acidic residues" evidence="6">
    <location>
        <begin position="221"/>
        <end position="235"/>
    </location>
</feature>
<dbReference type="AlphaFoldDB" id="A0A9P9AMJ3"/>
<keyword evidence="9" id="KW-1185">Reference proteome</keyword>
<comment type="cofactor">
    <cofactor evidence="1">
        <name>L-ascorbate</name>
        <dbReference type="ChEBI" id="CHEBI:38290"/>
    </cofactor>
</comment>
<dbReference type="Gene3D" id="2.60.120.620">
    <property type="entry name" value="q2cbj1_9rhob like domain"/>
    <property type="match status" value="1"/>
</dbReference>
<name>A0A9P9AMJ3_9HYPO</name>
<dbReference type="Proteomes" id="UP000777438">
    <property type="component" value="Unassembled WGS sequence"/>
</dbReference>
<feature type="domain" description="Prolyl 4-hydroxylase alpha subunit" evidence="7">
    <location>
        <begin position="71"/>
        <end position="292"/>
    </location>
</feature>
<dbReference type="SMART" id="SM00702">
    <property type="entry name" value="P4Hc"/>
    <property type="match status" value="1"/>
</dbReference>
<sequence length="296" mass="33650">MISYIIGLAAILVVFSNPISEFLFPNQFAQRSHLAPRPWLNESLLAIDAANATPPTCPPDAYTARILHRNPLVVYLEAFVSEGERRHLLEISEPIFTPSTVTHDGNETHRDTSVRDSEVAVVPRSDAVRCIERRARALQGWQPDLFVERLRTQRYRPGGHYGYHFDWTANRGGWGRVSSIMAWVESGDVKGGGTKFPFLRRPGGEALGEWCRFVECRERTGEREDEEQQHKKEQQQEEGEEQEEEGVVFKVVPGNAVYWENFAPDGRGYEETWHAGLAVDEGTKVGLNIWSFGRIR</sequence>
<dbReference type="EMBL" id="JAGPYM010000009">
    <property type="protein sequence ID" value="KAH6890409.1"/>
    <property type="molecule type" value="Genomic_DNA"/>
</dbReference>
<organism evidence="8 9">
    <name type="scientific">Thelonectria olida</name>
    <dbReference type="NCBI Taxonomy" id="1576542"/>
    <lineage>
        <taxon>Eukaryota</taxon>
        <taxon>Fungi</taxon>
        <taxon>Dikarya</taxon>
        <taxon>Ascomycota</taxon>
        <taxon>Pezizomycotina</taxon>
        <taxon>Sordariomycetes</taxon>
        <taxon>Hypocreomycetidae</taxon>
        <taxon>Hypocreales</taxon>
        <taxon>Nectriaceae</taxon>
        <taxon>Thelonectria</taxon>
    </lineage>
</organism>
<dbReference type="InterPro" id="IPR006620">
    <property type="entry name" value="Pro_4_hyd_alph"/>
</dbReference>
<evidence type="ECO:0000256" key="4">
    <source>
        <dbReference type="ARBA" id="ARBA00023002"/>
    </source>
</evidence>
<accession>A0A9P9AMJ3</accession>
<evidence type="ECO:0000256" key="3">
    <source>
        <dbReference type="ARBA" id="ARBA00022964"/>
    </source>
</evidence>
<dbReference type="OrthoDB" id="420380at2759"/>
<evidence type="ECO:0000256" key="1">
    <source>
        <dbReference type="ARBA" id="ARBA00001961"/>
    </source>
</evidence>
<dbReference type="GO" id="GO:0031418">
    <property type="term" value="F:L-ascorbic acid binding"/>
    <property type="evidence" value="ECO:0007669"/>
    <property type="project" value="InterPro"/>
</dbReference>
<proteinExistence type="predicted"/>
<dbReference type="PANTHER" id="PTHR10869">
    <property type="entry name" value="PROLYL 4-HYDROXYLASE ALPHA SUBUNIT"/>
    <property type="match status" value="1"/>
</dbReference>
<dbReference type="FunFam" id="2.60.120.620:FF:000027">
    <property type="entry name" value="Oxidoreductase, 2OG-Fe(II) oxygenase family family"/>
    <property type="match status" value="1"/>
</dbReference>
<evidence type="ECO:0000256" key="2">
    <source>
        <dbReference type="ARBA" id="ARBA00022723"/>
    </source>
</evidence>